<reference evidence="9" key="1">
    <citation type="submission" date="2021-01" db="EMBL/GenBank/DDBJ databases">
        <title>Modified the classification status of verrucomicrobia.</title>
        <authorList>
            <person name="Feng X."/>
        </authorList>
    </citation>
    <scope>NUCLEOTIDE SEQUENCE</scope>
    <source>
        <strain evidence="9">5K15</strain>
    </source>
</reference>
<keyword evidence="2 8" id="KW-0699">rRNA-binding</keyword>
<proteinExistence type="inferred from homology"/>
<accession>A0AAE2VER1</accession>
<comment type="similarity">
    <text evidence="1 8">Belongs to the universal ribosomal protein uS8 family.</text>
</comment>
<comment type="subunit">
    <text evidence="7 8">Part of the 30S ribosomal subunit. Contacts proteins S5 and S12.</text>
</comment>
<evidence type="ECO:0000313" key="10">
    <source>
        <dbReference type="Proteomes" id="UP000634206"/>
    </source>
</evidence>
<dbReference type="Proteomes" id="UP000634206">
    <property type="component" value="Unassembled WGS sequence"/>
</dbReference>
<dbReference type="GO" id="GO:0005840">
    <property type="term" value="C:ribosome"/>
    <property type="evidence" value="ECO:0007669"/>
    <property type="project" value="UniProtKB-KW"/>
</dbReference>
<dbReference type="EMBL" id="JAENIG010000010">
    <property type="protein sequence ID" value="MBK1856139.1"/>
    <property type="molecule type" value="Genomic_DNA"/>
</dbReference>
<dbReference type="GO" id="GO:1990904">
    <property type="term" value="C:ribonucleoprotein complex"/>
    <property type="evidence" value="ECO:0007669"/>
    <property type="project" value="UniProtKB-KW"/>
</dbReference>
<dbReference type="GO" id="GO:0003735">
    <property type="term" value="F:structural constituent of ribosome"/>
    <property type="evidence" value="ECO:0007669"/>
    <property type="project" value="InterPro"/>
</dbReference>
<evidence type="ECO:0000256" key="1">
    <source>
        <dbReference type="ARBA" id="ARBA00006471"/>
    </source>
</evidence>
<comment type="caution">
    <text evidence="9">The sequence shown here is derived from an EMBL/GenBank/DDBJ whole genome shotgun (WGS) entry which is preliminary data.</text>
</comment>
<evidence type="ECO:0000313" key="9">
    <source>
        <dbReference type="EMBL" id="MBK1856139.1"/>
    </source>
</evidence>
<evidence type="ECO:0000256" key="7">
    <source>
        <dbReference type="ARBA" id="ARBA00046740"/>
    </source>
</evidence>
<dbReference type="HAMAP" id="MF_01302_B">
    <property type="entry name" value="Ribosomal_uS8_B"/>
    <property type="match status" value="1"/>
</dbReference>
<dbReference type="FunFam" id="3.30.1490.10:FF:000001">
    <property type="entry name" value="30S ribosomal protein S8"/>
    <property type="match status" value="1"/>
</dbReference>
<keyword evidence="5 8" id="KW-0687">Ribonucleoprotein</keyword>
<protein>
    <recommendedName>
        <fullName evidence="6 8">Small ribosomal subunit protein uS8</fullName>
    </recommendedName>
</protein>
<dbReference type="InterPro" id="IPR000630">
    <property type="entry name" value="Ribosomal_uS8"/>
</dbReference>
<dbReference type="Gene3D" id="3.30.1370.30">
    <property type="match status" value="1"/>
</dbReference>
<comment type="function">
    <text evidence="8">One of the primary rRNA binding proteins, it binds directly to 16S rRNA central domain where it helps coordinate assembly of the platform of the 30S subunit.</text>
</comment>
<dbReference type="PANTHER" id="PTHR11758">
    <property type="entry name" value="40S RIBOSOMAL PROTEIN S15A"/>
    <property type="match status" value="1"/>
</dbReference>
<gene>
    <name evidence="8 9" type="primary">rpsH</name>
    <name evidence="9" type="ORF">JIN83_14290</name>
</gene>
<evidence type="ECO:0000256" key="3">
    <source>
        <dbReference type="ARBA" id="ARBA00022884"/>
    </source>
</evidence>
<dbReference type="GO" id="GO:0019843">
    <property type="term" value="F:rRNA binding"/>
    <property type="evidence" value="ECO:0007669"/>
    <property type="project" value="UniProtKB-UniRule"/>
</dbReference>
<dbReference type="FunFam" id="3.30.1370.30:FF:000002">
    <property type="entry name" value="30S ribosomal protein S8"/>
    <property type="match status" value="1"/>
</dbReference>
<sequence>MAVLSDPISDFLTRLKNASRASNEFFTAPHSKTKEAIAKILEDEGYIWNYEVSTDGKFKELKVKVKYSDNGTPVLTDVKRVSKPGIRRYVGAGEIPRVLNGLGISIVSTSKGLKTGTHARKEKLGGELLAFVW</sequence>
<dbReference type="Gene3D" id="3.30.1490.10">
    <property type="match status" value="1"/>
</dbReference>
<evidence type="ECO:0000256" key="6">
    <source>
        <dbReference type="ARBA" id="ARBA00035258"/>
    </source>
</evidence>
<name>A0AAE2VER1_9BACT</name>
<dbReference type="RefSeq" id="WP_309490754.1">
    <property type="nucleotide sequence ID" value="NZ_JAENIG010000010.1"/>
</dbReference>
<dbReference type="InterPro" id="IPR035987">
    <property type="entry name" value="Ribosomal_uS8_sf"/>
</dbReference>
<keyword evidence="4 8" id="KW-0689">Ribosomal protein</keyword>
<dbReference type="NCBIfam" id="NF001109">
    <property type="entry name" value="PRK00136.1"/>
    <property type="match status" value="1"/>
</dbReference>
<dbReference type="GO" id="GO:0005737">
    <property type="term" value="C:cytoplasm"/>
    <property type="evidence" value="ECO:0007669"/>
    <property type="project" value="UniProtKB-ARBA"/>
</dbReference>
<evidence type="ECO:0000256" key="4">
    <source>
        <dbReference type="ARBA" id="ARBA00022980"/>
    </source>
</evidence>
<evidence type="ECO:0000256" key="2">
    <source>
        <dbReference type="ARBA" id="ARBA00022730"/>
    </source>
</evidence>
<evidence type="ECO:0000256" key="8">
    <source>
        <dbReference type="HAMAP-Rule" id="MF_01302"/>
    </source>
</evidence>
<evidence type="ECO:0000256" key="5">
    <source>
        <dbReference type="ARBA" id="ARBA00023274"/>
    </source>
</evidence>
<dbReference type="SUPFAM" id="SSF56047">
    <property type="entry name" value="Ribosomal protein S8"/>
    <property type="match status" value="1"/>
</dbReference>
<organism evidence="9 10">
    <name type="scientific">Oceaniferula flava</name>
    <dbReference type="NCBI Taxonomy" id="2800421"/>
    <lineage>
        <taxon>Bacteria</taxon>
        <taxon>Pseudomonadati</taxon>
        <taxon>Verrucomicrobiota</taxon>
        <taxon>Verrucomicrobiia</taxon>
        <taxon>Verrucomicrobiales</taxon>
        <taxon>Verrucomicrobiaceae</taxon>
        <taxon>Oceaniferula</taxon>
    </lineage>
</organism>
<keyword evidence="3 8" id="KW-0694">RNA-binding</keyword>
<keyword evidence="10" id="KW-1185">Reference proteome</keyword>
<dbReference type="Pfam" id="PF00410">
    <property type="entry name" value="Ribosomal_S8"/>
    <property type="match status" value="1"/>
</dbReference>
<dbReference type="GO" id="GO:0006412">
    <property type="term" value="P:translation"/>
    <property type="evidence" value="ECO:0007669"/>
    <property type="project" value="UniProtKB-UniRule"/>
</dbReference>
<dbReference type="AlphaFoldDB" id="A0AAE2VER1"/>